<dbReference type="PROSITE" id="PS51186">
    <property type="entry name" value="GNAT"/>
    <property type="match status" value="1"/>
</dbReference>
<dbReference type="InterPro" id="IPR056935">
    <property type="entry name" value="Rv0428c-like_C"/>
</dbReference>
<reference evidence="5" key="1">
    <citation type="journal article" date="2020" name="mSystems">
        <title>Genome- and Community-Level Interaction Insights into Carbon Utilization and Element Cycling Functions of Hydrothermarchaeota in Hydrothermal Sediment.</title>
        <authorList>
            <person name="Zhou Z."/>
            <person name="Liu Y."/>
            <person name="Xu W."/>
            <person name="Pan J."/>
            <person name="Luo Z.H."/>
            <person name="Li M."/>
        </authorList>
    </citation>
    <scope>NUCLEOTIDE SEQUENCE [LARGE SCALE GENOMIC DNA]</scope>
    <source>
        <strain evidence="5">SpSt-289</strain>
    </source>
</reference>
<dbReference type="EMBL" id="DSMG01000123">
    <property type="protein sequence ID" value="HDX32335.1"/>
    <property type="molecule type" value="Genomic_DNA"/>
</dbReference>
<evidence type="ECO:0000256" key="1">
    <source>
        <dbReference type="ARBA" id="ARBA00022679"/>
    </source>
</evidence>
<evidence type="ECO:0000256" key="2">
    <source>
        <dbReference type="ARBA" id="ARBA00023315"/>
    </source>
</evidence>
<keyword evidence="1 5" id="KW-0808">Transferase</keyword>
<dbReference type="PANTHER" id="PTHR43420">
    <property type="entry name" value="ACETYLTRANSFERASE"/>
    <property type="match status" value="1"/>
</dbReference>
<organism evidence="5">
    <name type="scientific">Caldilinea aerophila</name>
    <dbReference type="NCBI Taxonomy" id="133453"/>
    <lineage>
        <taxon>Bacteria</taxon>
        <taxon>Bacillati</taxon>
        <taxon>Chloroflexota</taxon>
        <taxon>Caldilineae</taxon>
        <taxon>Caldilineales</taxon>
        <taxon>Caldilineaceae</taxon>
        <taxon>Caldilinea</taxon>
    </lineage>
</organism>
<sequence length="258" mass="29089">MMIDPKTIFMLETLAAHAWPAVEVETCDGWQLRSAQGVTRRANSVWPNSDNGTLALETKLAHVERFYAERNLPVRFQICEAMQPAWLDDVLAARGYVLEAPTFVQIAPLPTLLERLPSLRHYPAFEVEVSEEFDSAWFDLYCTAEQIGERAAAVRRSILERIAPLHGFVTLYADSSPAAVGLGVVEDGWLGVFSMATLPAFRRRGAARAILRTLAVWAQLYDAHSSYLQVMEENLPAQHLYASAGFRTAYRYHYRVKQ</sequence>
<dbReference type="InterPro" id="IPR016181">
    <property type="entry name" value="Acyl_CoA_acyltransferase"/>
</dbReference>
<protein>
    <submittedName>
        <fullName evidence="5">GNAT family N-acetyltransferase</fullName>
    </submittedName>
</protein>
<feature type="domain" description="N-acetyltransferase" evidence="3">
    <location>
        <begin position="127"/>
        <end position="258"/>
    </location>
</feature>
<dbReference type="AlphaFoldDB" id="A0A7C1FU11"/>
<accession>A0A7C1FU11</accession>
<comment type="caution">
    <text evidence="5">The sequence shown here is derived from an EMBL/GenBank/DDBJ whole genome shotgun (WGS) entry which is preliminary data.</text>
</comment>
<evidence type="ECO:0000259" key="3">
    <source>
        <dbReference type="PROSITE" id="PS51186"/>
    </source>
</evidence>
<evidence type="ECO:0000313" key="5">
    <source>
        <dbReference type="EMBL" id="HDX32335.1"/>
    </source>
</evidence>
<name>A0A7C1FU11_9CHLR</name>
<dbReference type="EMBL" id="DSMG01000138">
    <property type="protein sequence ID" value="HDX32499.1"/>
    <property type="molecule type" value="Genomic_DNA"/>
</dbReference>
<keyword evidence="2" id="KW-0012">Acyltransferase</keyword>
<dbReference type="GO" id="GO:0016747">
    <property type="term" value="F:acyltransferase activity, transferring groups other than amino-acyl groups"/>
    <property type="evidence" value="ECO:0007669"/>
    <property type="project" value="InterPro"/>
</dbReference>
<dbReference type="Gene3D" id="3.40.630.30">
    <property type="match status" value="1"/>
</dbReference>
<dbReference type="Pfam" id="PF24553">
    <property type="entry name" value="Rv0428c_C"/>
    <property type="match status" value="1"/>
</dbReference>
<dbReference type="SUPFAM" id="SSF55729">
    <property type="entry name" value="Acyl-CoA N-acyltransferases (Nat)"/>
    <property type="match status" value="1"/>
</dbReference>
<proteinExistence type="predicted"/>
<dbReference type="EMBL" id="DSMG01000063">
    <property type="protein sequence ID" value="HDX30977.1"/>
    <property type="molecule type" value="Genomic_DNA"/>
</dbReference>
<dbReference type="PANTHER" id="PTHR43420:SF47">
    <property type="entry name" value="N-ACETYLTRANSFERASE DOMAIN-CONTAINING PROTEIN"/>
    <property type="match status" value="1"/>
</dbReference>
<evidence type="ECO:0000313" key="4">
    <source>
        <dbReference type="EMBL" id="HDX30977.1"/>
    </source>
</evidence>
<dbReference type="InterPro" id="IPR000182">
    <property type="entry name" value="GNAT_dom"/>
</dbReference>
<evidence type="ECO:0000313" key="6">
    <source>
        <dbReference type="EMBL" id="HDX32499.1"/>
    </source>
</evidence>
<dbReference type="InterPro" id="IPR050680">
    <property type="entry name" value="YpeA/RimI_acetyltransf"/>
</dbReference>
<gene>
    <name evidence="4" type="ORF">ENQ20_05720</name>
    <name evidence="5" type="ORF">ENQ20_12745</name>
    <name evidence="6" type="ORF">ENQ20_13580</name>
</gene>